<comment type="caution">
    <text evidence="3">The sequence shown here is derived from an EMBL/GenBank/DDBJ whole genome shotgun (WGS) entry which is preliminary data.</text>
</comment>
<dbReference type="PANTHER" id="PTHR36071">
    <property type="entry name" value="DNA DOUBLE-STRAND BREAK REPAIR PROTEIN"/>
    <property type="match status" value="1"/>
</dbReference>
<reference evidence="3 4" key="1">
    <citation type="submission" date="2024-01" db="EMBL/GenBank/DDBJ databases">
        <title>The complete chloroplast genome sequence of Lithospermum erythrorhizon: insights into the phylogenetic relationship among Boraginaceae species and the maternal lineages of purple gromwells.</title>
        <authorList>
            <person name="Okada T."/>
            <person name="Watanabe K."/>
        </authorList>
    </citation>
    <scope>NUCLEOTIDE SEQUENCE [LARGE SCALE GENOMIC DNA]</scope>
</reference>
<feature type="coiled-coil region" evidence="1">
    <location>
        <begin position="1"/>
        <end position="28"/>
    </location>
</feature>
<evidence type="ECO:0000256" key="1">
    <source>
        <dbReference type="SAM" id="Coils"/>
    </source>
</evidence>
<name>A0AAV3QTU6_LITER</name>
<dbReference type="PANTHER" id="PTHR36071:SF1">
    <property type="entry name" value="DNA DOUBLE-STRAND BREAK REPAIR PROTEIN"/>
    <property type="match status" value="1"/>
</dbReference>
<evidence type="ECO:0000313" key="3">
    <source>
        <dbReference type="EMBL" id="GAA0167527.1"/>
    </source>
</evidence>
<feature type="compositionally biased region" description="Low complexity" evidence="2">
    <location>
        <begin position="416"/>
        <end position="428"/>
    </location>
</feature>
<proteinExistence type="predicted"/>
<accession>A0AAV3QTU6</accession>
<evidence type="ECO:0000313" key="4">
    <source>
        <dbReference type="Proteomes" id="UP001454036"/>
    </source>
</evidence>
<protein>
    <submittedName>
        <fullName evidence="3">DNA metabolism protein</fullName>
    </submittedName>
</protein>
<keyword evidence="4" id="KW-1185">Reference proteome</keyword>
<keyword evidence="1" id="KW-0175">Coiled coil</keyword>
<gene>
    <name evidence="3" type="ORF">LIER_22442</name>
</gene>
<dbReference type="AlphaFoldDB" id="A0AAV3QTU6"/>
<organism evidence="3 4">
    <name type="scientific">Lithospermum erythrorhizon</name>
    <name type="common">Purple gromwell</name>
    <name type="synonym">Lithospermum officinale var. erythrorhizon</name>
    <dbReference type="NCBI Taxonomy" id="34254"/>
    <lineage>
        <taxon>Eukaryota</taxon>
        <taxon>Viridiplantae</taxon>
        <taxon>Streptophyta</taxon>
        <taxon>Embryophyta</taxon>
        <taxon>Tracheophyta</taxon>
        <taxon>Spermatophyta</taxon>
        <taxon>Magnoliopsida</taxon>
        <taxon>eudicotyledons</taxon>
        <taxon>Gunneridae</taxon>
        <taxon>Pentapetalae</taxon>
        <taxon>asterids</taxon>
        <taxon>lamiids</taxon>
        <taxon>Boraginales</taxon>
        <taxon>Boraginaceae</taxon>
        <taxon>Boraginoideae</taxon>
        <taxon>Lithospermeae</taxon>
        <taxon>Lithospermum</taxon>
    </lineage>
</organism>
<feature type="region of interest" description="Disordered" evidence="2">
    <location>
        <begin position="405"/>
        <end position="433"/>
    </location>
</feature>
<sequence length="536" mass="59938">MDGVANNMEEIEAKEDDEEMELIEAVEDCKMILSQINKQAKQCSLKRRWLMALDLTRHERKHIKKLFPPKDGFLPESILRQDDELKLMQMSKLLRDPVNYDKKCVPELTTSQYRAAAMRILDGIDDFPVQALSCMHRRLRRVKGYTPQSQSRCGWSPATLAKQVRKKCMKFLSQLGEEAQLQPPLAHALAVANLTVKLRSRSAQLTEFRKVSPEIDALQNDIMKAIWLLDDSKKMSFEKVECLLHLLAPNVQINNKIRILMRNLLTEYLFECADMDTIPKCLVESLDFVNKIGDEASCLGFFTEEVVSDVEGALSVSSQAKQIVWDFIPEGENDLDIEFANAYLDDMLESDDDYFSDDGHEGANVPGKDIDFDDICNGIEGFGESMPSCVNSPISAGDKVASTENGIKNMNDLDSPGKSGSQSPSSSCKQEENSHSIPANKYLSIQEACDNSGTVAHHLIGGLLTKFAEVGGLDLDQDNLSYLKKTSIGSSESELLSQENFDNYCSLISVLEEQSQSKIMCSLPDVAMEKLKKIMS</sequence>
<dbReference type="Proteomes" id="UP001454036">
    <property type="component" value="Unassembled WGS sequence"/>
</dbReference>
<dbReference type="EMBL" id="BAABME010006128">
    <property type="protein sequence ID" value="GAA0167527.1"/>
    <property type="molecule type" value="Genomic_DNA"/>
</dbReference>
<evidence type="ECO:0000256" key="2">
    <source>
        <dbReference type="SAM" id="MobiDB-lite"/>
    </source>
</evidence>